<name>A0A8K0XUE0_9AGAR</name>
<proteinExistence type="predicted"/>
<accession>A0A8K0XUE0</accession>
<dbReference type="AlphaFoldDB" id="A0A8K0XUE0"/>
<dbReference type="Proteomes" id="UP000813824">
    <property type="component" value="Unassembled WGS sequence"/>
</dbReference>
<evidence type="ECO:0000256" key="1">
    <source>
        <dbReference type="SAM" id="Coils"/>
    </source>
</evidence>
<sequence length="532" mass="59419">MIALEVNGAMPVDGPLRVHPPHQLRMKQTDLQPLGLRPRGGMTVMPPLRQSPTRSYAGTLTRICGVTATCPLPKRWGRLPPTHGQVKLLCSHLSLPFVACQMRILPRNPVKGTLYQKHELFTDLHFQYRPASPVPESIDHESMLAAMVLPLDVASDGMVIDDSPSLLSPPTEPFAVYMKNVVNAITLYRSLQKASKRRDSFSRMKSSSRYTNIGNAAAQKLSQYSNTQQEEIEALKKQFEDAVEVLQTLSAPIQPADTAQDEERIEQVQRFADKVQSWLAEVENAMRSPAKAPAASSVQEAELQEKVAKLEDQVAELEQKVEDLRGKAWDTAEQELDDKLGSVQKGRIQKVNELILQYPHDDVQESRVSVEAHASELRNAKQKFRAHKESIPSEDSSVLVARLRELEMANYANQAAYMENQRLLVNLRGTLESLQSSAHPAPSHLAPIPMMTEADAISILLPLLQEEVRKDLRVTLEAFREGVARQFGTLQDQLSADVWNRLAPMLEWVRCVQPYIESSLAPVGGRQASNSE</sequence>
<keyword evidence="1" id="KW-0175">Coiled coil</keyword>
<comment type="caution">
    <text evidence="2">The sequence shown here is derived from an EMBL/GenBank/DDBJ whole genome shotgun (WGS) entry which is preliminary data.</text>
</comment>
<dbReference type="EMBL" id="JAEVFJ010000002">
    <property type="protein sequence ID" value="KAH8106831.1"/>
    <property type="molecule type" value="Genomic_DNA"/>
</dbReference>
<feature type="coiled-coil region" evidence="1">
    <location>
        <begin position="300"/>
        <end position="334"/>
    </location>
</feature>
<organism evidence="2 3">
    <name type="scientific">Cristinia sonorae</name>
    <dbReference type="NCBI Taxonomy" id="1940300"/>
    <lineage>
        <taxon>Eukaryota</taxon>
        <taxon>Fungi</taxon>
        <taxon>Dikarya</taxon>
        <taxon>Basidiomycota</taxon>
        <taxon>Agaricomycotina</taxon>
        <taxon>Agaricomycetes</taxon>
        <taxon>Agaricomycetidae</taxon>
        <taxon>Agaricales</taxon>
        <taxon>Pleurotineae</taxon>
        <taxon>Stephanosporaceae</taxon>
        <taxon>Cristinia</taxon>
    </lineage>
</organism>
<protein>
    <submittedName>
        <fullName evidence="2">Uncharacterized protein</fullName>
    </submittedName>
</protein>
<evidence type="ECO:0000313" key="2">
    <source>
        <dbReference type="EMBL" id="KAH8106831.1"/>
    </source>
</evidence>
<feature type="coiled-coil region" evidence="1">
    <location>
        <begin position="218"/>
        <end position="245"/>
    </location>
</feature>
<reference evidence="2" key="1">
    <citation type="journal article" date="2021" name="New Phytol.">
        <title>Evolutionary innovations through gain and loss of genes in the ectomycorrhizal Boletales.</title>
        <authorList>
            <person name="Wu G."/>
            <person name="Miyauchi S."/>
            <person name="Morin E."/>
            <person name="Kuo A."/>
            <person name="Drula E."/>
            <person name="Varga T."/>
            <person name="Kohler A."/>
            <person name="Feng B."/>
            <person name="Cao Y."/>
            <person name="Lipzen A."/>
            <person name="Daum C."/>
            <person name="Hundley H."/>
            <person name="Pangilinan J."/>
            <person name="Johnson J."/>
            <person name="Barry K."/>
            <person name="LaButti K."/>
            <person name="Ng V."/>
            <person name="Ahrendt S."/>
            <person name="Min B."/>
            <person name="Choi I.G."/>
            <person name="Park H."/>
            <person name="Plett J.M."/>
            <person name="Magnuson J."/>
            <person name="Spatafora J.W."/>
            <person name="Nagy L.G."/>
            <person name="Henrissat B."/>
            <person name="Grigoriev I.V."/>
            <person name="Yang Z.L."/>
            <person name="Xu J."/>
            <person name="Martin F.M."/>
        </authorList>
    </citation>
    <scope>NUCLEOTIDE SEQUENCE</scope>
    <source>
        <strain evidence="2">KKN 215</strain>
    </source>
</reference>
<evidence type="ECO:0000313" key="3">
    <source>
        <dbReference type="Proteomes" id="UP000813824"/>
    </source>
</evidence>
<keyword evidence="3" id="KW-1185">Reference proteome</keyword>
<gene>
    <name evidence="2" type="ORF">BXZ70DRAFT_252516</name>
</gene>